<protein>
    <recommendedName>
        <fullName evidence="5">Peptidase S8/S53 domain-containing protein</fullName>
    </recommendedName>
</protein>
<dbReference type="Gene3D" id="3.50.30.30">
    <property type="match status" value="1"/>
</dbReference>
<dbReference type="SUPFAM" id="SSF52743">
    <property type="entry name" value="Subtilisin-like"/>
    <property type="match status" value="1"/>
</dbReference>
<dbReference type="OrthoDB" id="206201at2759"/>
<dbReference type="PROSITE" id="PS51892">
    <property type="entry name" value="SUBTILASE"/>
    <property type="match status" value="1"/>
</dbReference>
<evidence type="ECO:0000313" key="7">
    <source>
        <dbReference type="Proteomes" id="UP000242715"/>
    </source>
</evidence>
<comment type="similarity">
    <text evidence="2 4">Belongs to the peptidase S8 family.</text>
</comment>
<dbReference type="InterPro" id="IPR000209">
    <property type="entry name" value="Peptidase_S8/S53_dom"/>
</dbReference>
<sequence>MKGWVLFQLDGEEFAMLTKIIRINFTATDILAAFEAAISDGVDVLSVSLGGSNVEFLESGISVGSFHAIAKGIVVVASSGNSGPTPSGASNLEPWMITVGASTMDRSFTSYVTLGSKKILKYSLPPHKFYPLISAVDAKAVDASSANALLCKNGTLDPKKAKGKIVVCLRGDNDRTDKGVQAAHVGAVARHHSTGSRYSCCF</sequence>
<name>A0A2Z6NLW8_TRISU</name>
<dbReference type="InterPro" id="IPR045051">
    <property type="entry name" value="SBT"/>
</dbReference>
<evidence type="ECO:0000313" key="6">
    <source>
        <dbReference type="EMBL" id="GAU44971.1"/>
    </source>
</evidence>
<proteinExistence type="inferred from homology"/>
<dbReference type="GO" id="GO:0005576">
    <property type="term" value="C:extracellular region"/>
    <property type="evidence" value="ECO:0007669"/>
    <property type="project" value="UniProtKB-SubCell"/>
</dbReference>
<dbReference type="EMBL" id="DF974092">
    <property type="protein sequence ID" value="GAU44971.1"/>
    <property type="molecule type" value="Genomic_DNA"/>
</dbReference>
<comment type="caution">
    <text evidence="4">Lacks conserved residue(s) required for the propagation of feature annotation.</text>
</comment>
<dbReference type="GO" id="GO:0004252">
    <property type="term" value="F:serine-type endopeptidase activity"/>
    <property type="evidence" value="ECO:0007669"/>
    <property type="project" value="InterPro"/>
</dbReference>
<organism evidence="6 7">
    <name type="scientific">Trifolium subterraneum</name>
    <name type="common">Subterranean clover</name>
    <dbReference type="NCBI Taxonomy" id="3900"/>
    <lineage>
        <taxon>Eukaryota</taxon>
        <taxon>Viridiplantae</taxon>
        <taxon>Streptophyta</taxon>
        <taxon>Embryophyta</taxon>
        <taxon>Tracheophyta</taxon>
        <taxon>Spermatophyta</taxon>
        <taxon>Magnoliopsida</taxon>
        <taxon>eudicotyledons</taxon>
        <taxon>Gunneridae</taxon>
        <taxon>Pentapetalae</taxon>
        <taxon>rosids</taxon>
        <taxon>fabids</taxon>
        <taxon>Fabales</taxon>
        <taxon>Fabaceae</taxon>
        <taxon>Papilionoideae</taxon>
        <taxon>50 kb inversion clade</taxon>
        <taxon>NPAAA clade</taxon>
        <taxon>Hologalegina</taxon>
        <taxon>IRL clade</taxon>
        <taxon>Trifolieae</taxon>
        <taxon>Trifolium</taxon>
    </lineage>
</organism>
<dbReference type="CDD" id="cd02120">
    <property type="entry name" value="PA_subtilisin_like"/>
    <property type="match status" value="1"/>
</dbReference>
<dbReference type="Proteomes" id="UP000242715">
    <property type="component" value="Unassembled WGS sequence"/>
</dbReference>
<evidence type="ECO:0000259" key="5">
    <source>
        <dbReference type="Pfam" id="PF00082"/>
    </source>
</evidence>
<evidence type="ECO:0000256" key="3">
    <source>
        <dbReference type="ARBA" id="ARBA00022729"/>
    </source>
</evidence>
<evidence type="ECO:0000256" key="4">
    <source>
        <dbReference type="PROSITE-ProRule" id="PRU01240"/>
    </source>
</evidence>
<dbReference type="Pfam" id="PF00082">
    <property type="entry name" value="Peptidase_S8"/>
    <property type="match status" value="1"/>
</dbReference>
<reference evidence="7" key="1">
    <citation type="journal article" date="2017" name="Front. Plant Sci.">
        <title>Climate Clever Clovers: New Paradigm to Reduce the Environmental Footprint of Ruminants by Breeding Low Methanogenic Forages Utilizing Haplotype Variation.</title>
        <authorList>
            <person name="Kaur P."/>
            <person name="Appels R."/>
            <person name="Bayer P.E."/>
            <person name="Keeble-Gagnere G."/>
            <person name="Wang J."/>
            <person name="Hirakawa H."/>
            <person name="Shirasawa K."/>
            <person name="Vercoe P."/>
            <person name="Stefanova K."/>
            <person name="Durmic Z."/>
            <person name="Nichols P."/>
            <person name="Revell C."/>
            <person name="Isobe S.N."/>
            <person name="Edwards D."/>
            <person name="Erskine W."/>
        </authorList>
    </citation>
    <scope>NUCLEOTIDE SEQUENCE [LARGE SCALE GENOMIC DNA]</scope>
    <source>
        <strain evidence="7">cv. Daliak</strain>
    </source>
</reference>
<comment type="subcellular location">
    <subcellularLocation>
        <location evidence="1">Secreted</location>
    </subcellularLocation>
</comment>
<dbReference type="AlphaFoldDB" id="A0A2Z6NLW8"/>
<gene>
    <name evidence="6" type="ORF">TSUD_184720</name>
</gene>
<evidence type="ECO:0000256" key="1">
    <source>
        <dbReference type="ARBA" id="ARBA00004613"/>
    </source>
</evidence>
<dbReference type="PANTHER" id="PTHR10795">
    <property type="entry name" value="PROPROTEIN CONVERTASE SUBTILISIN/KEXIN"/>
    <property type="match status" value="1"/>
</dbReference>
<feature type="domain" description="Peptidase S8/S53" evidence="5">
    <location>
        <begin position="24"/>
        <end position="124"/>
    </location>
</feature>
<dbReference type="GO" id="GO:0006508">
    <property type="term" value="P:proteolysis"/>
    <property type="evidence" value="ECO:0007669"/>
    <property type="project" value="InterPro"/>
</dbReference>
<evidence type="ECO:0000256" key="2">
    <source>
        <dbReference type="ARBA" id="ARBA00011073"/>
    </source>
</evidence>
<keyword evidence="3" id="KW-0732">Signal</keyword>
<dbReference type="InterPro" id="IPR036852">
    <property type="entry name" value="Peptidase_S8/S53_dom_sf"/>
</dbReference>
<keyword evidence="7" id="KW-1185">Reference proteome</keyword>
<accession>A0A2Z6NLW8</accession>
<dbReference type="Gene3D" id="3.40.50.200">
    <property type="entry name" value="Peptidase S8/S53 domain"/>
    <property type="match status" value="1"/>
</dbReference>